<evidence type="ECO:0000313" key="3">
    <source>
        <dbReference type="EMBL" id="GIZ47281.1"/>
    </source>
</evidence>
<name>A0A9P3FH86_9PEZI</name>
<feature type="coiled-coil region" evidence="1">
    <location>
        <begin position="290"/>
        <end position="317"/>
    </location>
</feature>
<organism evidence="3 4">
    <name type="scientific">Cercospora kikuchii</name>
    <dbReference type="NCBI Taxonomy" id="84275"/>
    <lineage>
        <taxon>Eukaryota</taxon>
        <taxon>Fungi</taxon>
        <taxon>Dikarya</taxon>
        <taxon>Ascomycota</taxon>
        <taxon>Pezizomycotina</taxon>
        <taxon>Dothideomycetes</taxon>
        <taxon>Dothideomycetidae</taxon>
        <taxon>Mycosphaerellales</taxon>
        <taxon>Mycosphaerellaceae</taxon>
        <taxon>Cercospora</taxon>
    </lineage>
</organism>
<feature type="region of interest" description="Disordered" evidence="2">
    <location>
        <begin position="1"/>
        <end position="25"/>
    </location>
</feature>
<dbReference type="AlphaFoldDB" id="A0A9P3FH86"/>
<dbReference type="OrthoDB" id="3640679at2759"/>
<keyword evidence="1" id="KW-0175">Coiled coil</keyword>
<protein>
    <submittedName>
        <fullName evidence="3">Uncharacterized protein</fullName>
    </submittedName>
</protein>
<dbReference type="GeneID" id="68295952"/>
<dbReference type="Proteomes" id="UP000825890">
    <property type="component" value="Unassembled WGS sequence"/>
</dbReference>
<reference evidence="3 4" key="1">
    <citation type="submission" date="2021-01" db="EMBL/GenBank/DDBJ databases">
        <title>Cercospora kikuchii MAFF 305040 whole genome shotgun sequence.</title>
        <authorList>
            <person name="Kashiwa T."/>
            <person name="Suzuki T."/>
        </authorList>
    </citation>
    <scope>NUCLEOTIDE SEQUENCE [LARGE SCALE GENOMIC DNA]</scope>
    <source>
        <strain evidence="3 4">MAFF 305040</strain>
    </source>
</reference>
<dbReference type="RefSeq" id="XP_044661768.1">
    <property type="nucleotide sequence ID" value="XM_044805833.1"/>
</dbReference>
<accession>A0A9P3FH86</accession>
<dbReference type="EMBL" id="BOLY01000007">
    <property type="protein sequence ID" value="GIZ47281.1"/>
    <property type="molecule type" value="Genomic_DNA"/>
</dbReference>
<keyword evidence="4" id="KW-1185">Reference proteome</keyword>
<gene>
    <name evidence="3" type="ORF">CKM354_001037700</name>
</gene>
<sequence>MADNTATTNGATSAQSRLTATAAPAPGDYQGEAAMKVFAVPELLEHILIQAVVGQHTRDRELSARRDDEFGALKMWPMPGYGNITKGGVCLFRIQRVNKTFRNTIQGSTKLKQLIYLAPRDNADLLNEKHLGESYYPMHKPLVSLIRFFDENVDNGHTGLMDLMAEGDDINGVQIMRIELNYSVSSSCATPYEKVIGVLPKGWHNAEASWKKIKVCNAKTLVPLEFVMQSDDSWEDEGLPFNPINWPLDGSETLEQVFDLFTEVLDAVEGHKKGKRAMDEERDAWLSSSRKRANRKRRELEEDIREEEELLVALHAQDRQKLLDELDEKLNARVMIVEERQIRQTQAKRE</sequence>
<evidence type="ECO:0000256" key="1">
    <source>
        <dbReference type="SAM" id="Coils"/>
    </source>
</evidence>
<feature type="compositionally biased region" description="Polar residues" evidence="2">
    <location>
        <begin position="1"/>
        <end position="19"/>
    </location>
</feature>
<comment type="caution">
    <text evidence="3">The sequence shown here is derived from an EMBL/GenBank/DDBJ whole genome shotgun (WGS) entry which is preliminary data.</text>
</comment>
<proteinExistence type="predicted"/>
<evidence type="ECO:0000256" key="2">
    <source>
        <dbReference type="SAM" id="MobiDB-lite"/>
    </source>
</evidence>
<evidence type="ECO:0000313" key="4">
    <source>
        <dbReference type="Proteomes" id="UP000825890"/>
    </source>
</evidence>